<dbReference type="Proteomes" id="UP000225277">
    <property type="component" value="Unassembled WGS sequence"/>
</dbReference>
<proteinExistence type="predicted"/>
<feature type="region of interest" description="Disordered" evidence="1">
    <location>
        <begin position="24"/>
        <end position="76"/>
    </location>
</feature>
<evidence type="ECO:0000313" key="2">
    <source>
        <dbReference type="EMBL" id="CZT18053.1"/>
    </source>
</evidence>
<dbReference type="AlphaFoldDB" id="A0A2D3VC30"/>
<dbReference type="EMBL" id="FJUY01000005">
    <property type="protein sequence ID" value="CZT18053.1"/>
    <property type="molecule type" value="Genomic_DNA"/>
</dbReference>
<evidence type="ECO:0000313" key="3">
    <source>
        <dbReference type="Proteomes" id="UP000225277"/>
    </source>
</evidence>
<accession>A0A2D3VC30</accession>
<dbReference type="RefSeq" id="XP_023624943.1">
    <property type="nucleotide sequence ID" value="XM_023769175.1"/>
</dbReference>
<organism evidence="2 3">
    <name type="scientific">Ramularia collo-cygni</name>
    <dbReference type="NCBI Taxonomy" id="112498"/>
    <lineage>
        <taxon>Eukaryota</taxon>
        <taxon>Fungi</taxon>
        <taxon>Dikarya</taxon>
        <taxon>Ascomycota</taxon>
        <taxon>Pezizomycotina</taxon>
        <taxon>Dothideomycetes</taxon>
        <taxon>Dothideomycetidae</taxon>
        <taxon>Mycosphaerellales</taxon>
        <taxon>Mycosphaerellaceae</taxon>
        <taxon>Ramularia</taxon>
    </lineage>
</organism>
<feature type="compositionally biased region" description="Low complexity" evidence="1">
    <location>
        <begin position="41"/>
        <end position="53"/>
    </location>
</feature>
<evidence type="ECO:0000256" key="1">
    <source>
        <dbReference type="SAM" id="MobiDB-lite"/>
    </source>
</evidence>
<gene>
    <name evidence="2" type="ORF">RCC_03891</name>
</gene>
<sequence>MASGLWQAAPAKVETNVTPQMANSIPEQASPVEAKDSLFLSNDAASSTSSRHSSFNDIRRPMMKSPDFGPDAAERRASNVAMGRTAAFLCNNSR</sequence>
<reference evidence="2 3" key="1">
    <citation type="submission" date="2016-03" db="EMBL/GenBank/DDBJ databases">
        <authorList>
            <person name="Ploux O."/>
        </authorList>
    </citation>
    <scope>NUCLEOTIDE SEQUENCE [LARGE SCALE GENOMIC DNA]</scope>
    <source>
        <strain evidence="2 3">URUG2</strain>
    </source>
</reference>
<name>A0A2D3VC30_9PEZI</name>
<dbReference type="GeneID" id="35599079"/>
<keyword evidence="3" id="KW-1185">Reference proteome</keyword>
<protein>
    <submittedName>
        <fullName evidence="2">Uncharacterized protein</fullName>
    </submittedName>
</protein>